<protein>
    <submittedName>
        <fullName evidence="3">Putative Glutamine amidotransferase</fullName>
    </submittedName>
</protein>
<sequence length="275" mass="29665">MCELFAVSSAHPARVRLRFAAFAGHGASVAGGNPDGWGAAYFDGPDAHVLREPIPAVRSSFVQVLENHDFHSRLVMSHVRRASRGPVALANTQPFSRELAGRRHVFAHNGDLPDIQRRWPLEPGCWQPVGQTDSEHVFCQLLRSLAPLWREPGVVPSVQARLDVVAAFAARLRPVGPVNFLYADGDALFAHAHRRHQADGTLRPPGLHLLLREPALAHAVRAEGLQVDSGNARSHPLAMLASVPLGKGAWKPLPEGSLLVLRDGEVASTSGGGFL</sequence>
<feature type="domain" description="Glutamine amidotransferase type-2" evidence="2">
    <location>
        <begin position="2"/>
        <end position="275"/>
    </location>
</feature>
<keyword evidence="3" id="KW-0808">Transferase</keyword>
<evidence type="ECO:0000313" key="3">
    <source>
        <dbReference type="EMBL" id="SBP88510.1"/>
    </source>
</evidence>
<dbReference type="OrthoDB" id="321954at2"/>
<dbReference type="CDD" id="cd01908">
    <property type="entry name" value="YafJ"/>
    <property type="match status" value="1"/>
</dbReference>
<organism evidence="3 4">
    <name type="scientific">Thiomonas delicata</name>
    <name type="common">Thiomonas cuprina</name>
    <dbReference type="NCBI Taxonomy" id="364030"/>
    <lineage>
        <taxon>Bacteria</taxon>
        <taxon>Pseudomonadati</taxon>
        <taxon>Pseudomonadota</taxon>
        <taxon>Betaproteobacteria</taxon>
        <taxon>Burkholderiales</taxon>
        <taxon>Thiomonas</taxon>
    </lineage>
</organism>
<dbReference type="Gene3D" id="3.60.20.10">
    <property type="entry name" value="Glutamine Phosphoribosylpyrophosphate, subunit 1, domain 1"/>
    <property type="match status" value="1"/>
</dbReference>
<evidence type="ECO:0000256" key="1">
    <source>
        <dbReference type="ARBA" id="ARBA00022962"/>
    </source>
</evidence>
<accession>A0A238D5S1</accession>
<gene>
    <name evidence="3" type="ORF">THIARS_70130</name>
</gene>
<reference evidence="3 4" key="1">
    <citation type="submission" date="2016-06" db="EMBL/GenBank/DDBJ databases">
        <authorList>
            <person name="Kjaerup R.B."/>
            <person name="Dalgaard T.S."/>
            <person name="Juul-Madsen H.R."/>
        </authorList>
    </citation>
    <scope>NUCLEOTIDE SEQUENCE [LARGE SCALE GENOMIC DNA]</scope>
    <source>
        <strain evidence="3 4">DSM 16361</strain>
    </source>
</reference>
<proteinExistence type="predicted"/>
<keyword evidence="1 3" id="KW-0315">Glutamine amidotransferase</keyword>
<dbReference type="EMBL" id="FLMQ01000056">
    <property type="protein sequence ID" value="SBP88510.1"/>
    <property type="molecule type" value="Genomic_DNA"/>
</dbReference>
<dbReference type="PROSITE" id="PS51278">
    <property type="entry name" value="GATASE_TYPE_2"/>
    <property type="match status" value="1"/>
</dbReference>
<dbReference type="PANTHER" id="PTHR42824:SF1">
    <property type="entry name" value="GLUTAMINE AMIDOTRANSFERASE YAFJ-RELATED"/>
    <property type="match status" value="1"/>
</dbReference>
<evidence type="ECO:0000313" key="4">
    <source>
        <dbReference type="Proteomes" id="UP000214566"/>
    </source>
</evidence>
<name>A0A238D5S1_THIDL</name>
<dbReference type="Pfam" id="PF13230">
    <property type="entry name" value="GATase_4"/>
    <property type="match status" value="1"/>
</dbReference>
<dbReference type="InterPro" id="IPR029055">
    <property type="entry name" value="Ntn_hydrolases_N"/>
</dbReference>
<dbReference type="PANTHER" id="PTHR42824">
    <property type="entry name" value="GLUTAMINE AMIDOTRANSFERASE"/>
    <property type="match status" value="1"/>
</dbReference>
<dbReference type="Proteomes" id="UP000214566">
    <property type="component" value="Unassembled WGS sequence"/>
</dbReference>
<dbReference type="RefSeq" id="WP_094160850.1">
    <property type="nucleotide sequence ID" value="NZ_LT592171.1"/>
</dbReference>
<dbReference type="GO" id="GO:0016740">
    <property type="term" value="F:transferase activity"/>
    <property type="evidence" value="ECO:0007669"/>
    <property type="project" value="UniProtKB-KW"/>
</dbReference>
<dbReference type="InterPro" id="IPR017932">
    <property type="entry name" value="GATase_2_dom"/>
</dbReference>
<keyword evidence="4" id="KW-1185">Reference proteome</keyword>
<dbReference type="InterPro" id="IPR026869">
    <property type="entry name" value="EgtC-like"/>
</dbReference>
<dbReference type="AlphaFoldDB" id="A0A238D5S1"/>
<evidence type="ECO:0000259" key="2">
    <source>
        <dbReference type="PROSITE" id="PS51278"/>
    </source>
</evidence>
<dbReference type="SUPFAM" id="SSF56235">
    <property type="entry name" value="N-terminal nucleophile aminohydrolases (Ntn hydrolases)"/>
    <property type="match status" value="1"/>
</dbReference>